<evidence type="ECO:0000259" key="1">
    <source>
        <dbReference type="Pfam" id="PF00561"/>
    </source>
</evidence>
<dbReference type="Gene3D" id="3.40.50.1820">
    <property type="entry name" value="alpha/beta hydrolase"/>
    <property type="match status" value="1"/>
</dbReference>
<dbReference type="EMBL" id="CP129118">
    <property type="protein sequence ID" value="WOV86325.1"/>
    <property type="molecule type" value="Genomic_DNA"/>
</dbReference>
<dbReference type="InterPro" id="IPR000073">
    <property type="entry name" value="AB_hydrolase_1"/>
</dbReference>
<accession>A0ABZ0L1J1</accession>
<keyword evidence="3" id="KW-1185">Reference proteome</keyword>
<reference evidence="2 3" key="1">
    <citation type="submission" date="2023-06" db="EMBL/GenBank/DDBJ databases">
        <title>Sporosarcina sp. nov., isolated from Korean tranditional fermented seafood 'Jeotgal'.</title>
        <authorList>
            <person name="Yang A.I."/>
            <person name="Shin N.-R."/>
        </authorList>
    </citation>
    <scope>NUCLEOTIDE SEQUENCE [LARGE SCALE GENOMIC DNA]</scope>
    <source>
        <strain evidence="2 3">T2O-4</strain>
    </source>
</reference>
<sequence length="242" mass="27605">MILHSKVLGEGSPIIFLHTGLQTGETDFSFQQNYFKGQYKIVVVDLRGHGKSRVDQLDIHKYFDEAAIDVWETMNDLGLGKAHIVGCSLGGLVGLRFAKMFPDRLISLTLSGITPEKPSNWEEMRQLDVRMQKAVLENKEAGIYFDSIHESDWREFLKQSMVEDWYPFNETRDVSTLSCPTLFIVGEEKKHEVVGAIQYPIQNEQIHVAIVPFAGHLVHSEQPEVYTSHLNLFIRKVEESSL</sequence>
<dbReference type="RefSeq" id="WP_317965399.1">
    <property type="nucleotide sequence ID" value="NZ_CP129118.1"/>
</dbReference>
<evidence type="ECO:0000313" key="3">
    <source>
        <dbReference type="Proteomes" id="UP001303902"/>
    </source>
</evidence>
<dbReference type="GO" id="GO:0016787">
    <property type="term" value="F:hydrolase activity"/>
    <property type="evidence" value="ECO:0007669"/>
    <property type="project" value="UniProtKB-KW"/>
</dbReference>
<proteinExistence type="predicted"/>
<dbReference type="SUPFAM" id="SSF53474">
    <property type="entry name" value="alpha/beta-Hydrolases"/>
    <property type="match status" value="1"/>
</dbReference>
<name>A0ABZ0L1J1_9BACL</name>
<gene>
    <name evidence="2" type="ORF">QWT69_10275</name>
</gene>
<dbReference type="Proteomes" id="UP001303902">
    <property type="component" value="Chromosome"/>
</dbReference>
<dbReference type="PANTHER" id="PTHR43798">
    <property type="entry name" value="MONOACYLGLYCEROL LIPASE"/>
    <property type="match status" value="1"/>
</dbReference>
<dbReference type="InterPro" id="IPR050266">
    <property type="entry name" value="AB_hydrolase_sf"/>
</dbReference>
<organism evidence="2 3">
    <name type="scientific">Sporosarcina oncorhynchi</name>
    <dbReference type="NCBI Taxonomy" id="3056444"/>
    <lineage>
        <taxon>Bacteria</taxon>
        <taxon>Bacillati</taxon>
        <taxon>Bacillota</taxon>
        <taxon>Bacilli</taxon>
        <taxon>Bacillales</taxon>
        <taxon>Caryophanaceae</taxon>
        <taxon>Sporosarcina</taxon>
    </lineage>
</organism>
<dbReference type="Pfam" id="PF00561">
    <property type="entry name" value="Abhydrolase_1"/>
    <property type="match status" value="1"/>
</dbReference>
<protein>
    <submittedName>
        <fullName evidence="2">Alpha/beta hydrolase</fullName>
    </submittedName>
</protein>
<feature type="domain" description="AB hydrolase-1" evidence="1">
    <location>
        <begin position="13"/>
        <end position="128"/>
    </location>
</feature>
<keyword evidence="2" id="KW-0378">Hydrolase</keyword>
<evidence type="ECO:0000313" key="2">
    <source>
        <dbReference type="EMBL" id="WOV86325.1"/>
    </source>
</evidence>
<dbReference type="PRINTS" id="PR00111">
    <property type="entry name" value="ABHYDROLASE"/>
</dbReference>
<dbReference type="InterPro" id="IPR029058">
    <property type="entry name" value="AB_hydrolase_fold"/>
</dbReference>